<keyword evidence="4 14" id="KW-0288">FMN</keyword>
<dbReference type="SMART" id="SM00904">
    <property type="entry name" value="Flavokinase"/>
    <property type="match status" value="1"/>
</dbReference>
<dbReference type="SUPFAM" id="SSF82114">
    <property type="entry name" value="Riboflavin kinase-like"/>
    <property type="match status" value="1"/>
</dbReference>
<dbReference type="EC" id="2.7.1.26" evidence="14"/>
<dbReference type="InterPro" id="IPR023468">
    <property type="entry name" value="Riboflavin_kinase"/>
</dbReference>
<comment type="catalytic activity">
    <reaction evidence="12 14">
        <text>riboflavin + ATP = FMN + ADP + H(+)</text>
        <dbReference type="Rhea" id="RHEA:14357"/>
        <dbReference type="ChEBI" id="CHEBI:15378"/>
        <dbReference type="ChEBI" id="CHEBI:30616"/>
        <dbReference type="ChEBI" id="CHEBI:57986"/>
        <dbReference type="ChEBI" id="CHEBI:58210"/>
        <dbReference type="ChEBI" id="CHEBI:456216"/>
        <dbReference type="EC" id="2.7.1.26"/>
    </reaction>
</comment>
<evidence type="ECO:0000256" key="7">
    <source>
        <dbReference type="ARBA" id="ARBA00022741"/>
    </source>
</evidence>
<dbReference type="GO" id="GO:0009398">
    <property type="term" value="P:FMN biosynthetic process"/>
    <property type="evidence" value="ECO:0007669"/>
    <property type="project" value="UniProtKB-UniRule"/>
</dbReference>
<dbReference type="InterPro" id="IPR023465">
    <property type="entry name" value="Riboflavin_kinase_dom_sf"/>
</dbReference>
<keyword evidence="10 14" id="KW-0067">ATP-binding</keyword>
<dbReference type="NCBIfam" id="TIGR00083">
    <property type="entry name" value="ribF"/>
    <property type="match status" value="1"/>
</dbReference>
<dbReference type="InterPro" id="IPR002606">
    <property type="entry name" value="Riboflavin_kinase_bac"/>
</dbReference>
<dbReference type="PANTHER" id="PTHR22749:SF6">
    <property type="entry name" value="RIBOFLAVIN KINASE"/>
    <property type="match status" value="1"/>
</dbReference>
<evidence type="ECO:0000256" key="3">
    <source>
        <dbReference type="ARBA" id="ARBA00022630"/>
    </source>
</evidence>
<evidence type="ECO:0000256" key="13">
    <source>
        <dbReference type="ARBA" id="ARBA00049494"/>
    </source>
</evidence>
<dbReference type="EC" id="2.7.7.2" evidence="14"/>
<evidence type="ECO:0000256" key="8">
    <source>
        <dbReference type="ARBA" id="ARBA00022777"/>
    </source>
</evidence>
<keyword evidence="17" id="KW-1185">Reference proteome</keyword>
<dbReference type="AlphaFoldDB" id="A0A5Q2N6P4"/>
<dbReference type="PIRSF" id="PIRSF004491">
    <property type="entry name" value="FAD_Synth"/>
    <property type="match status" value="1"/>
</dbReference>
<comment type="catalytic activity">
    <reaction evidence="13 14">
        <text>FMN + ATP + H(+) = FAD + diphosphate</text>
        <dbReference type="Rhea" id="RHEA:17237"/>
        <dbReference type="ChEBI" id="CHEBI:15378"/>
        <dbReference type="ChEBI" id="CHEBI:30616"/>
        <dbReference type="ChEBI" id="CHEBI:33019"/>
        <dbReference type="ChEBI" id="CHEBI:57692"/>
        <dbReference type="ChEBI" id="CHEBI:58210"/>
        <dbReference type="EC" id="2.7.7.2"/>
    </reaction>
</comment>
<dbReference type="GO" id="GO:0009231">
    <property type="term" value="P:riboflavin biosynthetic process"/>
    <property type="evidence" value="ECO:0007669"/>
    <property type="project" value="InterPro"/>
</dbReference>
<dbReference type="Pfam" id="PF01687">
    <property type="entry name" value="Flavokinase"/>
    <property type="match status" value="1"/>
</dbReference>
<dbReference type="PANTHER" id="PTHR22749">
    <property type="entry name" value="RIBOFLAVIN KINASE/FMN ADENYLYLTRANSFERASE"/>
    <property type="match status" value="1"/>
</dbReference>
<keyword evidence="8 14" id="KW-0418">Kinase</keyword>
<protein>
    <recommendedName>
        <fullName evidence="14">Riboflavin biosynthesis protein</fullName>
    </recommendedName>
    <domain>
        <recommendedName>
            <fullName evidence="14">Riboflavin kinase</fullName>
            <ecNumber evidence="14">2.7.1.26</ecNumber>
        </recommendedName>
        <alternativeName>
            <fullName evidence="14">Flavokinase</fullName>
        </alternativeName>
    </domain>
    <domain>
        <recommendedName>
            <fullName evidence="14">FMN adenylyltransferase</fullName>
            <ecNumber evidence="14">2.7.7.2</ecNumber>
        </recommendedName>
        <alternativeName>
            <fullName evidence="14">FAD pyrophosphorylase</fullName>
        </alternativeName>
        <alternativeName>
            <fullName evidence="14">FAD synthase</fullName>
        </alternativeName>
    </domain>
</protein>
<evidence type="ECO:0000256" key="4">
    <source>
        <dbReference type="ARBA" id="ARBA00022643"/>
    </source>
</evidence>
<evidence type="ECO:0000256" key="14">
    <source>
        <dbReference type="PIRNR" id="PIRNR004491"/>
    </source>
</evidence>
<dbReference type="InterPro" id="IPR015865">
    <property type="entry name" value="Riboflavin_kinase_bac/euk"/>
</dbReference>
<keyword evidence="9 14" id="KW-0274">FAD</keyword>
<keyword evidence="7 14" id="KW-0547">Nucleotide-binding</keyword>
<dbReference type="EMBL" id="CP045875">
    <property type="protein sequence ID" value="QGG48225.1"/>
    <property type="molecule type" value="Genomic_DNA"/>
</dbReference>
<reference evidence="17" key="1">
    <citation type="submission" date="2019-11" db="EMBL/GenBank/DDBJ databases">
        <title>Genome sequence of Heliorestis convoluta strain HH, an alkaliphilic and minimalistic phototrophic bacterium from a soda lake in Egypt.</title>
        <authorList>
            <person name="Dewey E.D."/>
            <person name="Stokes L.M."/>
            <person name="Burchell B.M."/>
            <person name="Shaffer K.N."/>
            <person name="Huntington A.M."/>
            <person name="Baker J.M."/>
            <person name="Nadendla S."/>
            <person name="Giglio M.G."/>
            <person name="Touchman J.W."/>
            <person name="Blankenship R.E."/>
            <person name="Madigan M.T."/>
            <person name="Sattley W.M."/>
        </authorList>
    </citation>
    <scope>NUCLEOTIDE SEQUENCE [LARGE SCALE GENOMIC DNA]</scope>
    <source>
        <strain evidence="17">HH</strain>
    </source>
</reference>
<dbReference type="NCBIfam" id="NF004160">
    <property type="entry name" value="PRK05627.1-3"/>
    <property type="match status" value="1"/>
</dbReference>
<evidence type="ECO:0000313" key="16">
    <source>
        <dbReference type="EMBL" id="QGG48225.1"/>
    </source>
</evidence>
<dbReference type="FunFam" id="3.40.50.620:FF:000021">
    <property type="entry name" value="Riboflavin biosynthesis protein"/>
    <property type="match status" value="1"/>
</dbReference>
<comment type="pathway">
    <text evidence="2 14">Cofactor biosynthesis; FMN biosynthesis; FMN from riboflavin (ATP route): step 1/1.</text>
</comment>
<dbReference type="CDD" id="cd02064">
    <property type="entry name" value="FAD_synthetase_N"/>
    <property type="match status" value="1"/>
</dbReference>
<comment type="pathway">
    <text evidence="1 14">Cofactor biosynthesis; FAD biosynthesis; FAD from FMN: step 1/1.</text>
</comment>
<dbReference type="GO" id="GO:0005524">
    <property type="term" value="F:ATP binding"/>
    <property type="evidence" value="ECO:0007669"/>
    <property type="project" value="UniProtKB-UniRule"/>
</dbReference>
<dbReference type="SUPFAM" id="SSF52374">
    <property type="entry name" value="Nucleotidylyl transferase"/>
    <property type="match status" value="1"/>
</dbReference>
<keyword evidence="6 14" id="KW-0548">Nucleotidyltransferase</keyword>
<dbReference type="UniPathway" id="UPA00277">
    <property type="reaction ID" value="UER00407"/>
</dbReference>
<evidence type="ECO:0000313" key="17">
    <source>
        <dbReference type="Proteomes" id="UP000366051"/>
    </source>
</evidence>
<evidence type="ECO:0000256" key="6">
    <source>
        <dbReference type="ARBA" id="ARBA00022695"/>
    </source>
</evidence>
<accession>A0A5Q2N6P4</accession>
<proteinExistence type="inferred from homology"/>
<evidence type="ECO:0000256" key="5">
    <source>
        <dbReference type="ARBA" id="ARBA00022679"/>
    </source>
</evidence>
<dbReference type="InterPro" id="IPR015864">
    <property type="entry name" value="FAD_synthase"/>
</dbReference>
<keyword evidence="3 14" id="KW-0285">Flavoprotein</keyword>
<dbReference type="Pfam" id="PF06574">
    <property type="entry name" value="FAD_syn"/>
    <property type="match status" value="1"/>
</dbReference>
<name>A0A5Q2N6P4_9FIRM</name>
<dbReference type="InterPro" id="IPR014729">
    <property type="entry name" value="Rossmann-like_a/b/a_fold"/>
</dbReference>
<dbReference type="UniPathway" id="UPA00276">
    <property type="reaction ID" value="UER00406"/>
</dbReference>
<keyword evidence="5 14" id="KW-0808">Transferase</keyword>
<dbReference type="Gene3D" id="3.40.50.620">
    <property type="entry name" value="HUPs"/>
    <property type="match status" value="1"/>
</dbReference>
<evidence type="ECO:0000256" key="11">
    <source>
        <dbReference type="ARBA" id="ARBA00023268"/>
    </source>
</evidence>
<dbReference type="OrthoDB" id="9803667at2"/>
<evidence type="ECO:0000259" key="15">
    <source>
        <dbReference type="SMART" id="SM00904"/>
    </source>
</evidence>
<evidence type="ECO:0000256" key="10">
    <source>
        <dbReference type="ARBA" id="ARBA00022840"/>
    </source>
</evidence>
<comment type="similarity">
    <text evidence="14">Belongs to the ribF family.</text>
</comment>
<dbReference type="GO" id="GO:0008531">
    <property type="term" value="F:riboflavin kinase activity"/>
    <property type="evidence" value="ECO:0007669"/>
    <property type="project" value="UniProtKB-UniRule"/>
</dbReference>
<dbReference type="GO" id="GO:0006747">
    <property type="term" value="P:FAD biosynthetic process"/>
    <property type="evidence" value="ECO:0007669"/>
    <property type="project" value="UniProtKB-UniRule"/>
</dbReference>
<dbReference type="GO" id="GO:0003919">
    <property type="term" value="F:FMN adenylyltransferase activity"/>
    <property type="evidence" value="ECO:0007669"/>
    <property type="project" value="UniProtKB-UniRule"/>
</dbReference>
<dbReference type="NCBIfam" id="NF004162">
    <property type="entry name" value="PRK05627.1-5"/>
    <property type="match status" value="1"/>
</dbReference>
<keyword evidence="11" id="KW-0511">Multifunctional enzyme</keyword>
<dbReference type="Gene3D" id="2.40.30.30">
    <property type="entry name" value="Riboflavin kinase-like"/>
    <property type="match status" value="1"/>
</dbReference>
<gene>
    <name evidence="16" type="primary">ribF</name>
    <name evidence="16" type="ORF">FTV88_2127</name>
</gene>
<evidence type="ECO:0000256" key="2">
    <source>
        <dbReference type="ARBA" id="ARBA00005201"/>
    </source>
</evidence>
<feature type="domain" description="Riboflavin kinase" evidence="15">
    <location>
        <begin position="185"/>
        <end position="311"/>
    </location>
</feature>
<organism evidence="16 17">
    <name type="scientific">Heliorestis convoluta</name>
    <dbReference type="NCBI Taxonomy" id="356322"/>
    <lineage>
        <taxon>Bacteria</taxon>
        <taxon>Bacillati</taxon>
        <taxon>Bacillota</taxon>
        <taxon>Clostridia</taxon>
        <taxon>Eubacteriales</taxon>
        <taxon>Heliobacteriaceae</taxon>
        <taxon>Heliorestis</taxon>
    </lineage>
</organism>
<dbReference type="Proteomes" id="UP000366051">
    <property type="component" value="Chromosome"/>
</dbReference>
<evidence type="ECO:0000256" key="1">
    <source>
        <dbReference type="ARBA" id="ARBA00004726"/>
    </source>
</evidence>
<evidence type="ECO:0000256" key="9">
    <source>
        <dbReference type="ARBA" id="ARBA00022827"/>
    </source>
</evidence>
<dbReference type="KEGG" id="hcv:FTV88_2127"/>
<sequence length="331" mass="37359">MAMKTIIYKGSFVHNYKDVHVALGNFDGVHQGHCHIIEKLVESSRQRQGTAIVATFDPHPLHVIRSQNPPKLLTPTPVKIELMRQLGVDALLLLSFNEQLAQLSPDEFVDQILQNDLRSQKVMVGFNYSFGRQGVGTSELLEKLGKEKGFDVEIIDAVMIDGEPVSSTRIRNALAEGDLEKASRLLGYRPFIAGKVISGEKRGRKLGFPTMNLQIDRNQLLPRRGVYIAFSTLPGFDTKFATLVNIGVKPTFGNYLESVEAHILDFSGHVYGQTVIVHLLHLIRPEIAFEQVSQLVEQMEKDKAYTRQYLQRQSQHSILEKIRDVKITFLE</sequence>
<evidence type="ECO:0000256" key="12">
    <source>
        <dbReference type="ARBA" id="ARBA00047880"/>
    </source>
</evidence>